<gene>
    <name evidence="1" type="primary">tagF</name>
    <name evidence="1" type="ORF">ACFOEB_01435</name>
</gene>
<dbReference type="NCBIfam" id="TIGR03373">
    <property type="entry name" value="VI_minor_4"/>
    <property type="match status" value="1"/>
</dbReference>
<dbReference type="Gene3D" id="3.40.1730.10">
    <property type="entry name" value="pa0076 domain"/>
    <property type="match status" value="1"/>
</dbReference>
<dbReference type="PIRSF" id="PIRSF029287">
    <property type="entry name" value="UCP029287"/>
    <property type="match status" value="1"/>
</dbReference>
<proteinExistence type="predicted"/>
<reference evidence="2" key="1">
    <citation type="journal article" date="2019" name="Int. J. Syst. Evol. Microbiol.">
        <title>The Global Catalogue of Microorganisms (GCM) 10K type strain sequencing project: providing services to taxonomists for standard genome sequencing and annotation.</title>
        <authorList>
            <consortium name="The Broad Institute Genomics Platform"/>
            <consortium name="The Broad Institute Genome Sequencing Center for Infectious Disease"/>
            <person name="Wu L."/>
            <person name="Ma J."/>
        </authorList>
    </citation>
    <scope>NUCLEOTIDE SEQUENCE [LARGE SCALE GENOMIC DNA]</scope>
    <source>
        <strain evidence="2">KCTC 52141</strain>
    </source>
</reference>
<sequence>MPQPDLVVAERGVSAMTFGFYGKVPAIGDFVSRDISADQVERLDDWFKAGLAYLQSKQTRWLDDYLVAPVWCFFIPAGIWGEHPLCGALMPSVDRVGRYYPLVAAGAVSQELLAEPVALYHRLAGLAERLPTLLPHNLMPDDILALLHHEDCGWESIEDDFRVAVERIFLSPRSSYWWVSGHTASCGIEHDVAPDEQLFARLFSAC</sequence>
<keyword evidence="2" id="KW-1185">Reference proteome</keyword>
<evidence type="ECO:0000313" key="1">
    <source>
        <dbReference type="EMBL" id="MFC3153853.1"/>
    </source>
</evidence>
<dbReference type="EMBL" id="JBHRTL010000001">
    <property type="protein sequence ID" value="MFC3153853.1"/>
    <property type="molecule type" value="Genomic_DNA"/>
</dbReference>
<organism evidence="1 2">
    <name type="scientific">Gilvimarinus japonicus</name>
    <dbReference type="NCBI Taxonomy" id="1796469"/>
    <lineage>
        <taxon>Bacteria</taxon>
        <taxon>Pseudomonadati</taxon>
        <taxon>Pseudomonadota</taxon>
        <taxon>Gammaproteobacteria</taxon>
        <taxon>Cellvibrionales</taxon>
        <taxon>Cellvibrionaceae</taxon>
        <taxon>Gilvimarinus</taxon>
    </lineage>
</organism>
<evidence type="ECO:0000313" key="2">
    <source>
        <dbReference type="Proteomes" id="UP001595548"/>
    </source>
</evidence>
<comment type="caution">
    <text evidence="1">The sequence shown here is derived from an EMBL/GenBank/DDBJ whole genome shotgun (WGS) entry which is preliminary data.</text>
</comment>
<dbReference type="Pfam" id="PF09867">
    <property type="entry name" value="TagF_N"/>
    <property type="match status" value="1"/>
</dbReference>
<dbReference type="InterPro" id="IPR017748">
    <property type="entry name" value="TagF"/>
</dbReference>
<dbReference type="Proteomes" id="UP001595548">
    <property type="component" value="Unassembled WGS sequence"/>
</dbReference>
<protein>
    <submittedName>
        <fullName evidence="1">Type VI secretion system-associated protein TagF</fullName>
    </submittedName>
</protein>
<name>A0ABV7HMB2_9GAMM</name>
<accession>A0ABV7HMB2</accession>
<dbReference type="RefSeq" id="WP_382413857.1">
    <property type="nucleotide sequence ID" value="NZ_AP031500.1"/>
</dbReference>
<dbReference type="InterPro" id="IPR038225">
    <property type="entry name" value="TagF_sf"/>
</dbReference>